<dbReference type="InterPro" id="IPR053967">
    <property type="entry name" value="LlgE_F_G-like_D1"/>
</dbReference>
<feature type="domain" description="Flagellar basal body rod protein N-terminal" evidence="3">
    <location>
        <begin position="9"/>
        <end position="37"/>
    </location>
</feature>
<dbReference type="STRING" id="186116.SAMN05192569_101932"/>
<keyword evidence="7" id="KW-1185">Reference proteome</keyword>
<dbReference type="Proteomes" id="UP000198650">
    <property type="component" value="Unassembled WGS sequence"/>
</dbReference>
<dbReference type="AlphaFoldDB" id="A0A1I0TB09"/>
<dbReference type="SUPFAM" id="SSF117143">
    <property type="entry name" value="Flagellar hook protein flgE"/>
    <property type="match status" value="1"/>
</dbReference>
<gene>
    <name evidence="6" type="ORF">SAMN05192569_101932</name>
</gene>
<dbReference type="InterPro" id="IPR010930">
    <property type="entry name" value="Flg_bb/hook_C_dom"/>
</dbReference>
<evidence type="ECO:0000259" key="3">
    <source>
        <dbReference type="Pfam" id="PF00460"/>
    </source>
</evidence>
<dbReference type="InterPro" id="IPR001444">
    <property type="entry name" value="Flag_bb_rod_N"/>
</dbReference>
<dbReference type="Pfam" id="PF06429">
    <property type="entry name" value="Flg_bbr_C"/>
    <property type="match status" value="1"/>
</dbReference>
<comment type="similarity">
    <text evidence="1 2">Belongs to the flagella basal body rod proteins family.</text>
</comment>
<protein>
    <submittedName>
        <fullName evidence="6">Flagellar basal-body rod protein FlgG</fullName>
    </submittedName>
</protein>
<keyword evidence="6" id="KW-0282">Flagellum</keyword>
<keyword evidence="2" id="KW-0975">Bacterial flagellum</keyword>
<comment type="subcellular location">
    <subcellularLocation>
        <location evidence="2">Bacterial flagellum basal body</location>
    </subcellularLocation>
</comment>
<dbReference type="PANTHER" id="PTHR30435">
    <property type="entry name" value="FLAGELLAR PROTEIN"/>
    <property type="match status" value="1"/>
</dbReference>
<name>A0A1I0TB09_9BACL</name>
<dbReference type="EMBL" id="FOJS01000019">
    <property type="protein sequence ID" value="SFA48974.1"/>
    <property type="molecule type" value="Genomic_DNA"/>
</dbReference>
<dbReference type="OrthoDB" id="9804559at2"/>
<dbReference type="PROSITE" id="PS00588">
    <property type="entry name" value="FLAGELLA_BB_ROD"/>
    <property type="match status" value="1"/>
</dbReference>
<feature type="domain" description="Flagellar hook protein FlgE/F/G-like D1" evidence="5">
    <location>
        <begin position="104"/>
        <end position="175"/>
    </location>
</feature>
<evidence type="ECO:0000256" key="1">
    <source>
        <dbReference type="ARBA" id="ARBA00009677"/>
    </source>
</evidence>
<reference evidence="7" key="1">
    <citation type="submission" date="2016-10" db="EMBL/GenBank/DDBJ databases">
        <authorList>
            <person name="Varghese N."/>
            <person name="Submissions S."/>
        </authorList>
    </citation>
    <scope>NUCLEOTIDE SEQUENCE [LARGE SCALE GENOMIC DNA]</scope>
    <source>
        <strain evidence="7">M1</strain>
    </source>
</reference>
<sequence>MHVLRSMITAANTMAQLQQQLDVISNNIANSNTVGFKRRETSFGELLAQQFTDLPRDEAPRLTPNGLRHGVGARLAATNLILKQGALMKTDRPLDIALTKEGQFFRVLLQGENGAQQIGYTRAGAFYLTPSAGNPNVLMLVTSDGHPVLDENNAPIWIPNGYKDIAISDNGTMTATAPDGRVIRRVNIGVTTILRPQLLQSVGNNILTLPNLNALNVNAADVAVNMIGNLRAQIGMTQGALEQSNVDLGTELTDMMITERSYQLNARSISISDQMLGLINGIRSS</sequence>
<feature type="domain" description="Flagellar basal-body/hook protein C-terminal" evidence="4">
    <location>
        <begin position="238"/>
        <end position="280"/>
    </location>
</feature>
<accession>A0A1I0TB09</accession>
<keyword evidence="6" id="KW-0969">Cilium</keyword>
<keyword evidence="6" id="KW-0966">Cell projection</keyword>
<evidence type="ECO:0000259" key="4">
    <source>
        <dbReference type="Pfam" id="PF06429"/>
    </source>
</evidence>
<dbReference type="InterPro" id="IPR020013">
    <property type="entry name" value="Flagellar_FlgE/F/G"/>
</dbReference>
<dbReference type="GO" id="GO:0071978">
    <property type="term" value="P:bacterial-type flagellum-dependent swarming motility"/>
    <property type="evidence" value="ECO:0007669"/>
    <property type="project" value="TreeGrafter"/>
</dbReference>
<dbReference type="GO" id="GO:0009425">
    <property type="term" value="C:bacterial-type flagellum basal body"/>
    <property type="evidence" value="ECO:0007669"/>
    <property type="project" value="UniProtKB-SubCell"/>
</dbReference>
<dbReference type="NCBIfam" id="TIGR03506">
    <property type="entry name" value="FlgEFG_subfam"/>
    <property type="match status" value="1"/>
</dbReference>
<evidence type="ECO:0000259" key="5">
    <source>
        <dbReference type="Pfam" id="PF22692"/>
    </source>
</evidence>
<dbReference type="Pfam" id="PF22692">
    <property type="entry name" value="LlgE_F_G_D1"/>
    <property type="match status" value="1"/>
</dbReference>
<evidence type="ECO:0000313" key="7">
    <source>
        <dbReference type="Proteomes" id="UP000198650"/>
    </source>
</evidence>
<evidence type="ECO:0000256" key="2">
    <source>
        <dbReference type="RuleBase" id="RU362116"/>
    </source>
</evidence>
<dbReference type="InterPro" id="IPR019776">
    <property type="entry name" value="Flagellar_basal_body_rod_CS"/>
</dbReference>
<evidence type="ECO:0000313" key="6">
    <source>
        <dbReference type="EMBL" id="SFA48974.1"/>
    </source>
</evidence>
<proteinExistence type="inferred from homology"/>
<dbReference type="Pfam" id="PF00460">
    <property type="entry name" value="Flg_bb_rod"/>
    <property type="match status" value="1"/>
</dbReference>
<dbReference type="InterPro" id="IPR037925">
    <property type="entry name" value="FlgE/F/G-like"/>
</dbReference>
<dbReference type="PANTHER" id="PTHR30435:SF19">
    <property type="entry name" value="FLAGELLAR BASAL-BODY ROD PROTEIN FLGG"/>
    <property type="match status" value="1"/>
</dbReference>
<organism evidence="6 7">
    <name type="scientific">Parageobacillus thermantarcticus</name>
    <dbReference type="NCBI Taxonomy" id="186116"/>
    <lineage>
        <taxon>Bacteria</taxon>
        <taxon>Bacillati</taxon>
        <taxon>Bacillota</taxon>
        <taxon>Bacilli</taxon>
        <taxon>Bacillales</taxon>
        <taxon>Anoxybacillaceae</taxon>
        <taxon>Parageobacillus</taxon>
    </lineage>
</organism>